<dbReference type="SUPFAM" id="SSF53167">
    <property type="entry name" value="Purine and uridine phosphorylases"/>
    <property type="match status" value="1"/>
</dbReference>
<comment type="catalytic activity">
    <reaction evidence="5">
        <text>uridine + phosphate = alpha-D-ribose 1-phosphate + uracil</text>
        <dbReference type="Rhea" id="RHEA:24388"/>
        <dbReference type="ChEBI" id="CHEBI:16704"/>
        <dbReference type="ChEBI" id="CHEBI:17568"/>
        <dbReference type="ChEBI" id="CHEBI:43474"/>
        <dbReference type="ChEBI" id="CHEBI:57720"/>
        <dbReference type="EC" id="2.4.2.3"/>
    </reaction>
</comment>
<feature type="domain" description="Nucleoside phosphorylase" evidence="6">
    <location>
        <begin position="17"/>
        <end position="227"/>
    </location>
</feature>
<dbReference type="GO" id="GO:0006152">
    <property type="term" value="P:purine nucleoside catabolic process"/>
    <property type="evidence" value="ECO:0007669"/>
    <property type="project" value="TreeGrafter"/>
</dbReference>
<accession>A0A7K0K4W5</accession>
<dbReference type="InterPro" id="IPR035994">
    <property type="entry name" value="Nucleoside_phosphorylase_sf"/>
</dbReference>
<proteinExistence type="inferred from homology"/>
<dbReference type="Gene3D" id="3.40.50.1580">
    <property type="entry name" value="Nucleoside phosphorylase domain"/>
    <property type="match status" value="1"/>
</dbReference>
<evidence type="ECO:0000313" key="7">
    <source>
        <dbReference type="EMBL" id="MST50511.1"/>
    </source>
</evidence>
<sequence>MPTPHNSAKLGDFAPALLMPGDPLRARRIAETVLADSREVTSVRGNSGFTGTYQGRPLSVMASGMGMPSLTIYATELFRDYGVKRIIRVGTCGGLSSEVEVGDVVVALGAHTDSHMNVARFPEINYAPVASWPLLEAAMREAPALEAEGVKVHVGSIMSSDHFYFTPDGLNERLAQYGTLAVEMETAGLYAVAAEFGAEALTVLTVSDHLLVSGPEMTHEERETRFAGALRLALAAAMS</sequence>
<organism evidence="7 8">
    <name type="scientific">Mobiluncus porci</name>
    <dbReference type="NCBI Taxonomy" id="2652278"/>
    <lineage>
        <taxon>Bacteria</taxon>
        <taxon>Bacillati</taxon>
        <taxon>Actinomycetota</taxon>
        <taxon>Actinomycetes</taxon>
        <taxon>Actinomycetales</taxon>
        <taxon>Actinomycetaceae</taxon>
        <taxon>Mobiluncus</taxon>
    </lineage>
</organism>
<dbReference type="HAMAP" id="MF_01627">
    <property type="entry name" value="Pur_nucleosid_phosp"/>
    <property type="match status" value="1"/>
</dbReference>
<dbReference type="GO" id="GO:0005829">
    <property type="term" value="C:cytosol"/>
    <property type="evidence" value="ECO:0007669"/>
    <property type="project" value="TreeGrafter"/>
</dbReference>
<keyword evidence="3 7" id="KW-0328">Glycosyltransferase</keyword>
<comment type="caution">
    <text evidence="7">The sequence shown here is derived from an EMBL/GenBank/DDBJ whole genome shotgun (WGS) entry which is preliminary data.</text>
</comment>
<dbReference type="Proteomes" id="UP000442535">
    <property type="component" value="Unassembled WGS sequence"/>
</dbReference>
<dbReference type="NCBIfam" id="NF004489">
    <property type="entry name" value="PRK05819.1"/>
    <property type="match status" value="1"/>
</dbReference>
<dbReference type="PANTHER" id="PTHR43691">
    <property type="entry name" value="URIDINE PHOSPHORYLASE"/>
    <property type="match status" value="1"/>
</dbReference>
<evidence type="ECO:0000256" key="3">
    <source>
        <dbReference type="ARBA" id="ARBA00022676"/>
    </source>
</evidence>
<evidence type="ECO:0000259" key="6">
    <source>
        <dbReference type="Pfam" id="PF01048"/>
    </source>
</evidence>
<dbReference type="GO" id="GO:0004850">
    <property type="term" value="F:uridine phosphorylase activity"/>
    <property type="evidence" value="ECO:0007669"/>
    <property type="project" value="UniProtKB-EC"/>
</dbReference>
<dbReference type="NCBIfam" id="TIGR00107">
    <property type="entry name" value="deoD"/>
    <property type="match status" value="1"/>
</dbReference>
<evidence type="ECO:0000256" key="1">
    <source>
        <dbReference type="ARBA" id="ARBA00011888"/>
    </source>
</evidence>
<evidence type="ECO:0000256" key="5">
    <source>
        <dbReference type="ARBA" id="ARBA00048447"/>
    </source>
</evidence>
<gene>
    <name evidence="7" type="primary">deoD</name>
    <name evidence="7" type="ORF">FYJ63_09815</name>
</gene>
<keyword evidence="8" id="KW-1185">Reference proteome</keyword>
<dbReference type="AlphaFoldDB" id="A0A7K0K4W5"/>
<protein>
    <recommendedName>
        <fullName evidence="2">Uridine phosphorylase</fullName>
        <ecNumber evidence="1">2.4.2.3</ecNumber>
    </recommendedName>
</protein>
<dbReference type="InterPro" id="IPR000845">
    <property type="entry name" value="Nucleoside_phosphorylase_d"/>
</dbReference>
<evidence type="ECO:0000256" key="4">
    <source>
        <dbReference type="ARBA" id="ARBA00022679"/>
    </source>
</evidence>
<dbReference type="RefSeq" id="WP_154546252.1">
    <property type="nucleotide sequence ID" value="NZ_VUMY01000021.1"/>
</dbReference>
<name>A0A7K0K4W5_9ACTO</name>
<dbReference type="InterPro" id="IPR004402">
    <property type="entry name" value="DeoD-type"/>
</dbReference>
<dbReference type="EC" id="2.4.2.3" evidence="1"/>
<reference evidence="7 8" key="1">
    <citation type="submission" date="2019-08" db="EMBL/GenBank/DDBJ databases">
        <title>In-depth cultivation of the pig gut microbiome towards novel bacterial diversity and tailored functional studies.</title>
        <authorList>
            <person name="Wylensek D."/>
            <person name="Hitch T.C.A."/>
            <person name="Clavel T."/>
        </authorList>
    </citation>
    <scope>NUCLEOTIDE SEQUENCE [LARGE SCALE GENOMIC DNA]</scope>
    <source>
        <strain evidence="7 8">RF-GAM-744-WT-7</strain>
    </source>
</reference>
<dbReference type="CDD" id="cd09006">
    <property type="entry name" value="PNP_EcPNPI-like"/>
    <property type="match status" value="1"/>
</dbReference>
<dbReference type="PANTHER" id="PTHR43691:SF11">
    <property type="entry name" value="FI09636P-RELATED"/>
    <property type="match status" value="1"/>
</dbReference>
<dbReference type="EMBL" id="VUMY01000021">
    <property type="protein sequence ID" value="MST50511.1"/>
    <property type="molecule type" value="Genomic_DNA"/>
</dbReference>
<evidence type="ECO:0000313" key="8">
    <source>
        <dbReference type="Proteomes" id="UP000442535"/>
    </source>
</evidence>
<dbReference type="Pfam" id="PF01048">
    <property type="entry name" value="PNP_UDP_1"/>
    <property type="match status" value="1"/>
</dbReference>
<keyword evidence="4 7" id="KW-0808">Transferase</keyword>
<evidence type="ECO:0000256" key="2">
    <source>
        <dbReference type="ARBA" id="ARBA00021980"/>
    </source>
</evidence>
<dbReference type="GO" id="GO:0004731">
    <property type="term" value="F:purine-nucleoside phosphorylase activity"/>
    <property type="evidence" value="ECO:0007669"/>
    <property type="project" value="InterPro"/>
</dbReference>